<keyword evidence="3" id="KW-0238">DNA-binding</keyword>
<keyword evidence="4" id="KW-0804">Transcription</keyword>
<dbReference type="GO" id="GO:0003677">
    <property type="term" value="F:DNA binding"/>
    <property type="evidence" value="ECO:0007669"/>
    <property type="project" value="UniProtKB-KW"/>
</dbReference>
<dbReference type="SUPFAM" id="SSF101936">
    <property type="entry name" value="DNA-binding pseudobarrel domain"/>
    <property type="match status" value="1"/>
</dbReference>
<evidence type="ECO:0000313" key="8">
    <source>
        <dbReference type="Proteomes" id="UP001642360"/>
    </source>
</evidence>
<evidence type="ECO:0000313" key="7">
    <source>
        <dbReference type="EMBL" id="CAK9143223.1"/>
    </source>
</evidence>
<dbReference type="EMBL" id="CAUOFW020001281">
    <property type="protein sequence ID" value="CAK9143223.1"/>
    <property type="molecule type" value="Genomic_DNA"/>
</dbReference>
<evidence type="ECO:0000256" key="3">
    <source>
        <dbReference type="ARBA" id="ARBA00023125"/>
    </source>
</evidence>
<keyword evidence="6" id="KW-0472">Membrane</keyword>
<dbReference type="Proteomes" id="UP001642360">
    <property type="component" value="Unassembled WGS sequence"/>
</dbReference>
<feature type="transmembrane region" description="Helical" evidence="6">
    <location>
        <begin position="207"/>
        <end position="225"/>
    </location>
</feature>
<dbReference type="InterPro" id="IPR015300">
    <property type="entry name" value="DNA-bd_pseudobarrel_sf"/>
</dbReference>
<name>A0ABC8RE33_9AQUA</name>
<reference evidence="7 8" key="1">
    <citation type="submission" date="2024-02" db="EMBL/GenBank/DDBJ databases">
        <authorList>
            <person name="Vignale AGUSTIN F."/>
            <person name="Sosa J E."/>
            <person name="Modenutti C."/>
        </authorList>
    </citation>
    <scope>NUCLEOTIDE SEQUENCE [LARGE SCALE GENOMIC DNA]</scope>
</reference>
<evidence type="ECO:0000256" key="1">
    <source>
        <dbReference type="ARBA" id="ARBA00004123"/>
    </source>
</evidence>
<keyword evidence="5" id="KW-0539">Nucleus</keyword>
<dbReference type="InterPro" id="IPR044835">
    <property type="entry name" value="ARF_plant"/>
</dbReference>
<dbReference type="GO" id="GO:0005634">
    <property type="term" value="C:nucleus"/>
    <property type="evidence" value="ECO:0007669"/>
    <property type="project" value="UniProtKB-SubCell"/>
</dbReference>
<evidence type="ECO:0000256" key="2">
    <source>
        <dbReference type="ARBA" id="ARBA00023015"/>
    </source>
</evidence>
<keyword evidence="6" id="KW-1133">Transmembrane helix</keyword>
<sequence>MPSSTAVASAPSSQRLSEVQKISVACSSNGECDKGGCCVYCSLSSSTSSCSSNSSPPSASSSIFMELWHACAGPLTSLPKKGNVVVYFPQGHLAQAASASPFPPREVATFDLKPQTFCRVTDVQLLVNEENDEVYTQLTLLHVSELVGLTSEGKENEEFVADEEGDGVTPTKSPAQMFCKTLTASDTSTHGGFSVPRRAAEDCFPPLVWLFLFVLAFLVCIFYGFS</sequence>
<comment type="caution">
    <text evidence="7">The sequence shown here is derived from an EMBL/GenBank/DDBJ whole genome shotgun (WGS) entry which is preliminary data.</text>
</comment>
<organism evidence="7 8">
    <name type="scientific">Ilex paraguariensis</name>
    <name type="common">yerba mate</name>
    <dbReference type="NCBI Taxonomy" id="185542"/>
    <lineage>
        <taxon>Eukaryota</taxon>
        <taxon>Viridiplantae</taxon>
        <taxon>Streptophyta</taxon>
        <taxon>Embryophyta</taxon>
        <taxon>Tracheophyta</taxon>
        <taxon>Spermatophyta</taxon>
        <taxon>Magnoliopsida</taxon>
        <taxon>eudicotyledons</taxon>
        <taxon>Gunneridae</taxon>
        <taxon>Pentapetalae</taxon>
        <taxon>asterids</taxon>
        <taxon>campanulids</taxon>
        <taxon>Aquifoliales</taxon>
        <taxon>Aquifoliaceae</taxon>
        <taxon>Ilex</taxon>
    </lineage>
</organism>
<evidence type="ECO:0000256" key="4">
    <source>
        <dbReference type="ARBA" id="ARBA00023163"/>
    </source>
</evidence>
<dbReference type="PANTHER" id="PTHR31384">
    <property type="entry name" value="AUXIN RESPONSE FACTOR 4-RELATED"/>
    <property type="match status" value="1"/>
</dbReference>
<dbReference type="AlphaFoldDB" id="A0ABC8RE33"/>
<keyword evidence="8" id="KW-1185">Reference proteome</keyword>
<comment type="subcellular location">
    <subcellularLocation>
        <location evidence="1">Nucleus</location>
    </subcellularLocation>
</comment>
<dbReference type="Gene3D" id="2.40.330.10">
    <property type="entry name" value="DNA-binding pseudobarrel domain"/>
    <property type="match status" value="1"/>
</dbReference>
<accession>A0ABC8RE33</accession>
<keyword evidence="6" id="KW-0812">Transmembrane</keyword>
<keyword evidence="2" id="KW-0805">Transcription regulation</keyword>
<evidence type="ECO:0000256" key="6">
    <source>
        <dbReference type="SAM" id="Phobius"/>
    </source>
</evidence>
<proteinExistence type="predicted"/>
<protein>
    <submittedName>
        <fullName evidence="7">Uncharacterized protein</fullName>
    </submittedName>
</protein>
<evidence type="ECO:0000256" key="5">
    <source>
        <dbReference type="ARBA" id="ARBA00023242"/>
    </source>
</evidence>
<gene>
    <name evidence="7" type="ORF">ILEXP_LOCUS10921</name>
</gene>
<dbReference type="PANTHER" id="PTHR31384:SF102">
    <property type="entry name" value="AUXIN RESPONSE FACTOR 4"/>
    <property type="match status" value="1"/>
</dbReference>